<gene>
    <name evidence="2" type="ORF">AKAME5_001197000</name>
</gene>
<keyword evidence="2" id="KW-0547">Nucleotide-binding</keyword>
<evidence type="ECO:0000256" key="1">
    <source>
        <dbReference type="SAM" id="MobiDB-lite"/>
    </source>
</evidence>
<keyword evidence="2" id="KW-0378">Hydrolase</keyword>
<protein>
    <submittedName>
        <fullName evidence="2">Helicase SRCAP isoform X1</fullName>
    </submittedName>
</protein>
<evidence type="ECO:0000313" key="3">
    <source>
        <dbReference type="Proteomes" id="UP001279410"/>
    </source>
</evidence>
<feature type="region of interest" description="Disordered" evidence="1">
    <location>
        <begin position="1"/>
        <end position="95"/>
    </location>
</feature>
<comment type="caution">
    <text evidence="2">The sequence shown here is derived from an EMBL/GenBank/DDBJ whole genome shotgun (WGS) entry which is preliminary data.</text>
</comment>
<keyword evidence="3" id="KW-1185">Reference proteome</keyword>
<feature type="compositionally biased region" description="Basic and acidic residues" evidence="1">
    <location>
        <begin position="1"/>
        <end position="11"/>
    </location>
</feature>
<organism evidence="2 3">
    <name type="scientific">Lates japonicus</name>
    <name type="common">Japanese lates</name>
    <dbReference type="NCBI Taxonomy" id="270547"/>
    <lineage>
        <taxon>Eukaryota</taxon>
        <taxon>Metazoa</taxon>
        <taxon>Chordata</taxon>
        <taxon>Craniata</taxon>
        <taxon>Vertebrata</taxon>
        <taxon>Euteleostomi</taxon>
        <taxon>Actinopterygii</taxon>
        <taxon>Neopterygii</taxon>
        <taxon>Teleostei</taxon>
        <taxon>Neoteleostei</taxon>
        <taxon>Acanthomorphata</taxon>
        <taxon>Carangaria</taxon>
        <taxon>Carangaria incertae sedis</taxon>
        <taxon>Centropomidae</taxon>
        <taxon>Lates</taxon>
    </lineage>
</organism>
<accession>A0AAD3MUA5</accession>
<dbReference type="AlphaFoldDB" id="A0AAD3MUA5"/>
<proteinExistence type="predicted"/>
<keyword evidence="2" id="KW-0347">Helicase</keyword>
<name>A0AAD3MUA5_LATJO</name>
<dbReference type="Proteomes" id="UP001279410">
    <property type="component" value="Unassembled WGS sequence"/>
</dbReference>
<dbReference type="GO" id="GO:0004386">
    <property type="term" value="F:helicase activity"/>
    <property type="evidence" value="ECO:0007669"/>
    <property type="project" value="UniProtKB-KW"/>
</dbReference>
<reference evidence="2" key="1">
    <citation type="submission" date="2022-08" db="EMBL/GenBank/DDBJ databases">
        <title>Genome sequencing of akame (Lates japonicus).</title>
        <authorList>
            <person name="Hashiguchi Y."/>
            <person name="Takahashi H."/>
        </authorList>
    </citation>
    <scope>NUCLEOTIDE SEQUENCE</scope>
    <source>
        <strain evidence="2">Kochi</strain>
    </source>
</reference>
<evidence type="ECO:0000313" key="2">
    <source>
        <dbReference type="EMBL" id="GLD60026.1"/>
    </source>
</evidence>
<keyword evidence="2" id="KW-0067">ATP-binding</keyword>
<dbReference type="EMBL" id="BRZM01000039">
    <property type="protein sequence ID" value="GLD60026.1"/>
    <property type="molecule type" value="Genomic_DNA"/>
</dbReference>
<sequence length="110" mass="12014">MRKSKKSESRKGTRLTKLNSLSYKRSGEGKGSNPAWKRNLPHSSDRNASNNASTSREEEVWRYPLSGSPESLQDLSPHKTAKAQTNSAPSLPPGLKFWGKRCSALSAAAS</sequence>